<protein>
    <recommendedName>
        <fullName evidence="3">HTH tetR-type domain-containing protein</fullName>
    </recommendedName>
</protein>
<evidence type="ECO:0000259" key="3">
    <source>
        <dbReference type="PROSITE" id="PS50977"/>
    </source>
</evidence>
<dbReference type="PANTHER" id="PTHR43479:SF11">
    <property type="entry name" value="ACREF_ENVCD OPERON REPRESSOR-RELATED"/>
    <property type="match status" value="1"/>
</dbReference>
<dbReference type="PATRIC" id="fig|1423715.3.peg.666"/>
<organism evidence="4 5">
    <name type="scientific">Levilactobacillus acidifarinae DSM 19394 = JCM 15949</name>
    <dbReference type="NCBI Taxonomy" id="1423715"/>
    <lineage>
        <taxon>Bacteria</taxon>
        <taxon>Bacillati</taxon>
        <taxon>Bacillota</taxon>
        <taxon>Bacilli</taxon>
        <taxon>Lactobacillales</taxon>
        <taxon>Lactobacillaceae</taxon>
        <taxon>Levilactobacillus</taxon>
    </lineage>
</organism>
<evidence type="ECO:0000313" key="4">
    <source>
        <dbReference type="EMBL" id="KRK94667.1"/>
    </source>
</evidence>
<keyword evidence="1 2" id="KW-0238">DNA-binding</keyword>
<comment type="caution">
    <text evidence="4">The sequence shown here is derived from an EMBL/GenBank/DDBJ whole genome shotgun (WGS) entry which is preliminary data.</text>
</comment>
<dbReference type="InterPro" id="IPR050624">
    <property type="entry name" value="HTH-type_Tx_Regulator"/>
</dbReference>
<dbReference type="AlphaFoldDB" id="A0A0R1LFN0"/>
<dbReference type="PANTHER" id="PTHR43479">
    <property type="entry name" value="ACREF/ENVCD OPERON REPRESSOR-RELATED"/>
    <property type="match status" value="1"/>
</dbReference>
<dbReference type="OrthoDB" id="9810250at2"/>
<dbReference type="Pfam" id="PF00440">
    <property type="entry name" value="TetR_N"/>
    <property type="match status" value="1"/>
</dbReference>
<feature type="domain" description="HTH tetR-type" evidence="3">
    <location>
        <begin position="9"/>
        <end position="69"/>
    </location>
</feature>
<dbReference type="RefSeq" id="WP_057803811.1">
    <property type="nucleotide sequence ID" value="NZ_AZDV01000026.1"/>
</dbReference>
<evidence type="ECO:0000256" key="2">
    <source>
        <dbReference type="PROSITE-ProRule" id="PRU00335"/>
    </source>
</evidence>
<dbReference type="Proteomes" id="UP000051955">
    <property type="component" value="Unassembled WGS sequence"/>
</dbReference>
<feature type="DNA-binding region" description="H-T-H motif" evidence="2">
    <location>
        <begin position="32"/>
        <end position="51"/>
    </location>
</feature>
<dbReference type="EMBL" id="AZDV01000026">
    <property type="protein sequence ID" value="KRK94667.1"/>
    <property type="molecule type" value="Genomic_DNA"/>
</dbReference>
<dbReference type="GO" id="GO:0003677">
    <property type="term" value="F:DNA binding"/>
    <property type="evidence" value="ECO:0007669"/>
    <property type="project" value="UniProtKB-UniRule"/>
</dbReference>
<name>A0A0R1LFN0_9LACO</name>
<evidence type="ECO:0000256" key="1">
    <source>
        <dbReference type="ARBA" id="ARBA00023125"/>
    </source>
</evidence>
<dbReference type="InterPro" id="IPR009057">
    <property type="entry name" value="Homeodomain-like_sf"/>
</dbReference>
<keyword evidence="5" id="KW-1185">Reference proteome</keyword>
<proteinExistence type="predicted"/>
<dbReference type="Gene3D" id="1.10.357.10">
    <property type="entry name" value="Tetracycline Repressor, domain 2"/>
    <property type="match status" value="1"/>
</dbReference>
<accession>A0A0R1LFN0</accession>
<dbReference type="InterPro" id="IPR001647">
    <property type="entry name" value="HTH_TetR"/>
</dbReference>
<evidence type="ECO:0000313" key="5">
    <source>
        <dbReference type="Proteomes" id="UP000051955"/>
    </source>
</evidence>
<dbReference type="STRING" id="1423715.FD25_GL000639"/>
<sequence length="179" mass="20573">MNGQERLAEQSRQMLVDALFTLLADNHYGEITVTDLTTQAQLARRTFYRSFANKDDLLAFYGNRLLRQYQSARQANLTTTPDLQTAMTFFFQFWWPERQRLRLLIRQNLFMGLLTQSRVALTPQDLGLNPVSTTAYLTNFLIGGLWTTLNAWMAQETPEPPAVIAQTLLQELSQLPTQP</sequence>
<dbReference type="SUPFAM" id="SSF46689">
    <property type="entry name" value="Homeodomain-like"/>
    <property type="match status" value="1"/>
</dbReference>
<gene>
    <name evidence="4" type="ORF">FD25_GL000639</name>
</gene>
<reference evidence="4 5" key="1">
    <citation type="journal article" date="2015" name="Genome Announc.">
        <title>Expanding the biotechnology potential of lactobacilli through comparative genomics of 213 strains and associated genera.</title>
        <authorList>
            <person name="Sun Z."/>
            <person name="Harris H.M."/>
            <person name="McCann A."/>
            <person name="Guo C."/>
            <person name="Argimon S."/>
            <person name="Zhang W."/>
            <person name="Yang X."/>
            <person name="Jeffery I.B."/>
            <person name="Cooney J.C."/>
            <person name="Kagawa T.F."/>
            <person name="Liu W."/>
            <person name="Song Y."/>
            <person name="Salvetti E."/>
            <person name="Wrobel A."/>
            <person name="Rasinkangas P."/>
            <person name="Parkhill J."/>
            <person name="Rea M.C."/>
            <person name="O'Sullivan O."/>
            <person name="Ritari J."/>
            <person name="Douillard F.P."/>
            <person name="Paul Ross R."/>
            <person name="Yang R."/>
            <person name="Briner A.E."/>
            <person name="Felis G.E."/>
            <person name="de Vos W.M."/>
            <person name="Barrangou R."/>
            <person name="Klaenhammer T.R."/>
            <person name="Caufield P.W."/>
            <person name="Cui Y."/>
            <person name="Zhang H."/>
            <person name="O'Toole P.W."/>
        </authorList>
    </citation>
    <scope>NUCLEOTIDE SEQUENCE [LARGE SCALE GENOMIC DNA]</scope>
    <source>
        <strain evidence="4 5">DSM 19394</strain>
    </source>
</reference>
<dbReference type="PROSITE" id="PS50977">
    <property type="entry name" value="HTH_TETR_2"/>
    <property type="match status" value="1"/>
</dbReference>